<dbReference type="GO" id="GO:0000981">
    <property type="term" value="F:DNA-binding transcription factor activity, RNA polymerase II-specific"/>
    <property type="evidence" value="ECO:0007669"/>
    <property type="project" value="TreeGrafter"/>
</dbReference>
<evidence type="ECO:0000256" key="7">
    <source>
        <dbReference type="PROSITE-ProRule" id="PRU00042"/>
    </source>
</evidence>
<reference evidence="10" key="1">
    <citation type="submission" date="2023-03" db="EMBL/GenBank/DDBJ databases">
        <title>Massive genome expansion in bonnet fungi (Mycena s.s.) driven by repeated elements and novel gene families across ecological guilds.</title>
        <authorList>
            <consortium name="Lawrence Berkeley National Laboratory"/>
            <person name="Harder C.B."/>
            <person name="Miyauchi S."/>
            <person name="Viragh M."/>
            <person name="Kuo A."/>
            <person name="Thoen E."/>
            <person name="Andreopoulos B."/>
            <person name="Lu D."/>
            <person name="Skrede I."/>
            <person name="Drula E."/>
            <person name="Henrissat B."/>
            <person name="Morin E."/>
            <person name="Kohler A."/>
            <person name="Barry K."/>
            <person name="LaButti K."/>
            <person name="Morin E."/>
            <person name="Salamov A."/>
            <person name="Lipzen A."/>
            <person name="Mereny Z."/>
            <person name="Hegedus B."/>
            <person name="Baldrian P."/>
            <person name="Stursova M."/>
            <person name="Weitz H."/>
            <person name="Taylor A."/>
            <person name="Grigoriev I.V."/>
            <person name="Nagy L.G."/>
            <person name="Martin F."/>
            <person name="Kauserud H."/>
        </authorList>
    </citation>
    <scope>NUCLEOTIDE SEQUENCE</scope>
    <source>
        <strain evidence="10">CBHHK002</strain>
    </source>
</reference>
<proteinExistence type="predicted"/>
<dbReference type="Gene3D" id="3.30.160.60">
    <property type="entry name" value="Classic Zinc Finger"/>
    <property type="match status" value="1"/>
</dbReference>
<evidence type="ECO:0000256" key="4">
    <source>
        <dbReference type="ARBA" id="ARBA00022771"/>
    </source>
</evidence>
<dbReference type="SUPFAM" id="SSF57903">
    <property type="entry name" value="FYVE/PHD zinc finger"/>
    <property type="match status" value="1"/>
</dbReference>
<dbReference type="SMART" id="SM00355">
    <property type="entry name" value="ZnF_C2H2"/>
    <property type="match status" value="2"/>
</dbReference>
<comment type="subcellular location">
    <subcellularLocation>
        <location evidence="1">Nucleus</location>
    </subcellularLocation>
</comment>
<keyword evidence="11" id="KW-1185">Reference proteome</keyword>
<organism evidence="10 11">
    <name type="scientific">Mycena albidolilacea</name>
    <dbReference type="NCBI Taxonomy" id="1033008"/>
    <lineage>
        <taxon>Eukaryota</taxon>
        <taxon>Fungi</taxon>
        <taxon>Dikarya</taxon>
        <taxon>Basidiomycota</taxon>
        <taxon>Agaricomycotina</taxon>
        <taxon>Agaricomycetes</taxon>
        <taxon>Agaricomycetidae</taxon>
        <taxon>Agaricales</taxon>
        <taxon>Marasmiineae</taxon>
        <taxon>Mycenaceae</taxon>
        <taxon>Mycena</taxon>
    </lineage>
</organism>
<comment type="caution">
    <text evidence="10">The sequence shown here is derived from an EMBL/GenBank/DDBJ whole genome shotgun (WGS) entry which is preliminary data.</text>
</comment>
<dbReference type="GO" id="GO:0000978">
    <property type="term" value="F:RNA polymerase II cis-regulatory region sequence-specific DNA binding"/>
    <property type="evidence" value="ECO:0007669"/>
    <property type="project" value="TreeGrafter"/>
</dbReference>
<dbReference type="AlphaFoldDB" id="A0AAD7EL84"/>
<keyword evidence="4 7" id="KW-0863">Zinc-finger</keyword>
<keyword evidence="2" id="KW-0479">Metal-binding</keyword>
<evidence type="ECO:0000313" key="11">
    <source>
        <dbReference type="Proteomes" id="UP001218218"/>
    </source>
</evidence>
<dbReference type="SUPFAM" id="SSF57667">
    <property type="entry name" value="beta-beta-alpha zinc fingers"/>
    <property type="match status" value="1"/>
</dbReference>
<keyword evidence="3" id="KW-0677">Repeat</keyword>
<keyword evidence="5" id="KW-0862">Zinc</keyword>
<dbReference type="InterPro" id="IPR013087">
    <property type="entry name" value="Znf_C2H2_type"/>
</dbReference>
<evidence type="ECO:0000256" key="6">
    <source>
        <dbReference type="ARBA" id="ARBA00023242"/>
    </source>
</evidence>
<evidence type="ECO:0000256" key="8">
    <source>
        <dbReference type="SAM" id="SignalP"/>
    </source>
</evidence>
<evidence type="ECO:0000256" key="5">
    <source>
        <dbReference type="ARBA" id="ARBA00022833"/>
    </source>
</evidence>
<dbReference type="SUPFAM" id="SSF56112">
    <property type="entry name" value="Protein kinase-like (PK-like)"/>
    <property type="match status" value="1"/>
</dbReference>
<protein>
    <recommendedName>
        <fullName evidence="9">C2H2-type domain-containing protein</fullName>
    </recommendedName>
</protein>
<dbReference type="Pfam" id="PF00096">
    <property type="entry name" value="zf-C2H2"/>
    <property type="match status" value="1"/>
</dbReference>
<dbReference type="Gene3D" id="1.10.510.10">
    <property type="entry name" value="Transferase(Phosphotransferase) domain 1"/>
    <property type="match status" value="1"/>
</dbReference>
<dbReference type="InterPro" id="IPR011009">
    <property type="entry name" value="Kinase-like_dom_sf"/>
</dbReference>
<feature type="signal peptide" evidence="8">
    <location>
        <begin position="1"/>
        <end position="18"/>
    </location>
</feature>
<feature type="domain" description="C2H2-type" evidence="9">
    <location>
        <begin position="625"/>
        <end position="652"/>
    </location>
</feature>
<dbReference type="Proteomes" id="UP001218218">
    <property type="component" value="Unassembled WGS sequence"/>
</dbReference>
<name>A0AAD7EL84_9AGAR</name>
<evidence type="ECO:0000259" key="9">
    <source>
        <dbReference type="PROSITE" id="PS50157"/>
    </source>
</evidence>
<dbReference type="GO" id="GO:0005634">
    <property type="term" value="C:nucleus"/>
    <property type="evidence" value="ECO:0007669"/>
    <property type="project" value="UniProtKB-SubCell"/>
</dbReference>
<dbReference type="InterPro" id="IPR036236">
    <property type="entry name" value="Znf_C2H2_sf"/>
</dbReference>
<accession>A0AAD7EL84</accession>
<keyword evidence="6" id="KW-0539">Nucleus</keyword>
<evidence type="ECO:0000256" key="3">
    <source>
        <dbReference type="ARBA" id="ARBA00022737"/>
    </source>
</evidence>
<dbReference type="InterPro" id="IPR027756">
    <property type="entry name" value="Ovo-like"/>
</dbReference>
<dbReference type="PROSITE" id="PS00028">
    <property type="entry name" value="ZINC_FINGER_C2H2_1"/>
    <property type="match status" value="1"/>
</dbReference>
<evidence type="ECO:0000256" key="1">
    <source>
        <dbReference type="ARBA" id="ARBA00004123"/>
    </source>
</evidence>
<dbReference type="InterPro" id="IPR013083">
    <property type="entry name" value="Znf_RING/FYVE/PHD"/>
</dbReference>
<dbReference type="PANTHER" id="PTHR10032">
    <property type="entry name" value="ZINC FINGER PROTEIN WITH KRAB AND SCAN DOMAINS"/>
    <property type="match status" value="1"/>
</dbReference>
<dbReference type="Gene3D" id="3.30.40.10">
    <property type="entry name" value="Zinc/RING finger domain, C3HC4 (zinc finger)"/>
    <property type="match status" value="1"/>
</dbReference>
<dbReference type="EMBL" id="JARIHO010000032">
    <property type="protein sequence ID" value="KAJ7334730.1"/>
    <property type="molecule type" value="Genomic_DNA"/>
</dbReference>
<dbReference type="GO" id="GO:0008270">
    <property type="term" value="F:zinc ion binding"/>
    <property type="evidence" value="ECO:0007669"/>
    <property type="project" value="UniProtKB-KW"/>
</dbReference>
<dbReference type="CDD" id="cd15489">
    <property type="entry name" value="PHD_SF"/>
    <property type="match status" value="1"/>
</dbReference>
<keyword evidence="8" id="KW-0732">Signal</keyword>
<evidence type="ECO:0000256" key="2">
    <source>
        <dbReference type="ARBA" id="ARBA00022723"/>
    </source>
</evidence>
<evidence type="ECO:0000313" key="10">
    <source>
        <dbReference type="EMBL" id="KAJ7334730.1"/>
    </source>
</evidence>
<gene>
    <name evidence="10" type="ORF">DFH08DRAFT_292102</name>
</gene>
<dbReference type="PROSITE" id="PS50157">
    <property type="entry name" value="ZINC_FINGER_C2H2_2"/>
    <property type="match status" value="1"/>
</dbReference>
<feature type="chain" id="PRO_5041901256" description="C2H2-type domain-containing protein" evidence="8">
    <location>
        <begin position="19"/>
        <end position="676"/>
    </location>
</feature>
<dbReference type="InterPro" id="IPR011011">
    <property type="entry name" value="Znf_FYVE_PHD"/>
</dbReference>
<dbReference type="PANTHER" id="PTHR10032:SF271">
    <property type="entry name" value="RH12261P-RELATED"/>
    <property type="match status" value="1"/>
</dbReference>
<sequence>MLLSNLISLFYLIPTSSSKQDNASIDTRFRQDYDGCRFSLAALLQRPKAQNFPHRLLMVLCLLNTASSASSQTAVANSANESDDVMSFIENASHFSLGDGVYTNVHGNIYNFYNSKRRREEIEDGSDLVLLTRRAGKRRRLNEDVGIKIIRSKKLKLIREIGGGPGYLLHTGQKKGDTVIVKVFNPGPDSAARRQLESVVALSKGIMHPNVLRLLGMSSPESLSHFIVYENAHRQNAEGPLAVALKNDLDRSIWLGFKMIEGLSAGMNHLSVHGLSLGSMRVENFDIFLDLDDRFVICPHPPSLVEGDTAQEQEESAWTVLNALCQKTLMSANRVLHHDEINRDSAILDVVQSRPAASKNPGESLLPSGPALASLSLSKNTQEDELDIPPRREYVWRKMNRGQQSLATVASRIALDLDMNLSSLRRMTWTDGRSAHRCAGYVREEITLATTTLDSAVVAHNAPGPSELCPICHEVVGLYEMLWCACGDFDSGSQHTVKCRRCKFWSHSGCVRNLNNDFICALCRLSARESSAPFPDDPATLSGTVGEEAPISQRTEASFIHGNAFEFSPDPFLLPSEGHANVLLGEGFHAEERLDKFSERKVPVGIAPGRHAPNHLRRVKGRALHVCPLCPADFTVKHNLNNHMRSHNSIKNFICGMCYRSFYTKYVLKRHELICP</sequence>